<dbReference type="Proteomes" id="UP000324133">
    <property type="component" value="Unassembled WGS sequence"/>
</dbReference>
<reference evidence="2 3" key="1">
    <citation type="submission" date="2019-07" db="EMBL/GenBank/DDBJ databases">
        <title>Rufibacter sp. nov., isolated from lake sediment.</title>
        <authorList>
            <person name="Qu J.-H."/>
        </authorList>
    </citation>
    <scope>NUCLEOTIDE SEQUENCE [LARGE SCALE GENOMIC DNA]</scope>
    <source>
        <strain evidence="2 3">NBS58-1</strain>
    </source>
</reference>
<protein>
    <submittedName>
        <fullName evidence="2">DUF4920 domain-containing protein</fullName>
    </submittedName>
</protein>
<dbReference type="AlphaFoldDB" id="A0A5B6TGV5"/>
<accession>A0A5B6TGV5</accession>
<proteinExistence type="predicted"/>
<evidence type="ECO:0000256" key="1">
    <source>
        <dbReference type="SAM" id="SignalP"/>
    </source>
</evidence>
<name>A0A5B6TGV5_9BACT</name>
<feature type="chain" id="PRO_5022931947" evidence="1">
    <location>
        <begin position="30"/>
        <end position="172"/>
    </location>
</feature>
<sequence length="172" mass="18498">MVKSHIAMKKLLYPSALVLALLLANCARNPETPGSAAKAATQPVKTFGTKVTPTNAITAAQLPVMLERQDSAKATIATNVLEVCQAKGCWMKVAVEGQEPMRVTFKNYAFFMPKDIVGKEVVFEGVAFRDTVSVADQRHFAEDAGQSKEEIAAITKPKASITFVASGVQVKQ</sequence>
<feature type="signal peptide" evidence="1">
    <location>
        <begin position="1"/>
        <end position="29"/>
    </location>
</feature>
<comment type="caution">
    <text evidence="2">The sequence shown here is derived from an EMBL/GenBank/DDBJ whole genome shotgun (WGS) entry which is preliminary data.</text>
</comment>
<gene>
    <name evidence="2" type="ORF">FOA19_14375</name>
</gene>
<evidence type="ECO:0000313" key="2">
    <source>
        <dbReference type="EMBL" id="KAA3438420.1"/>
    </source>
</evidence>
<dbReference type="EMBL" id="VKKY01000002">
    <property type="protein sequence ID" value="KAA3438420.1"/>
    <property type="molecule type" value="Genomic_DNA"/>
</dbReference>
<keyword evidence="1" id="KW-0732">Signal</keyword>
<dbReference type="Pfam" id="PF16267">
    <property type="entry name" value="DUF4920"/>
    <property type="match status" value="1"/>
</dbReference>
<organism evidence="2 3">
    <name type="scientific">Rufibacter hautae</name>
    <dbReference type="NCBI Taxonomy" id="2595005"/>
    <lineage>
        <taxon>Bacteria</taxon>
        <taxon>Pseudomonadati</taxon>
        <taxon>Bacteroidota</taxon>
        <taxon>Cytophagia</taxon>
        <taxon>Cytophagales</taxon>
        <taxon>Hymenobacteraceae</taxon>
        <taxon>Rufibacter</taxon>
    </lineage>
</organism>
<evidence type="ECO:0000313" key="3">
    <source>
        <dbReference type="Proteomes" id="UP000324133"/>
    </source>
</evidence>
<dbReference type="InterPro" id="IPR032577">
    <property type="entry name" value="DUF4920"/>
</dbReference>
<keyword evidence="3" id="KW-1185">Reference proteome</keyword>
<dbReference type="OrthoDB" id="129527at2"/>